<evidence type="ECO:0000259" key="4">
    <source>
        <dbReference type="Pfam" id="PF02449"/>
    </source>
</evidence>
<dbReference type="GO" id="GO:0005975">
    <property type="term" value="P:carbohydrate metabolic process"/>
    <property type="evidence" value="ECO:0007669"/>
    <property type="project" value="InterPro"/>
</dbReference>
<dbReference type="Pfam" id="PF02449">
    <property type="entry name" value="Glyco_hydro_42"/>
    <property type="match status" value="1"/>
</dbReference>
<feature type="domain" description="Glycoside hydrolase family 42 N-terminal" evidence="4">
    <location>
        <begin position="65"/>
        <end position="181"/>
    </location>
</feature>
<keyword evidence="1" id="KW-0378">Hydrolase</keyword>
<evidence type="ECO:0000256" key="3">
    <source>
        <dbReference type="SAM" id="Phobius"/>
    </source>
</evidence>
<dbReference type="InterPro" id="IPR017853">
    <property type="entry name" value="GH"/>
</dbReference>
<organism evidence="5 6">
    <name type="scientific">Candidatus Uhrbacteria bacterium CG_4_9_14_3_um_filter_36_7</name>
    <dbReference type="NCBI Taxonomy" id="1975033"/>
    <lineage>
        <taxon>Bacteria</taxon>
        <taxon>Candidatus Uhriibacteriota</taxon>
    </lineage>
</organism>
<reference evidence="6" key="1">
    <citation type="submission" date="2017-09" db="EMBL/GenBank/DDBJ databases">
        <title>Depth-based differentiation of microbial function through sediment-hosted aquifers and enrichment of novel symbionts in the deep terrestrial subsurface.</title>
        <authorList>
            <person name="Probst A.J."/>
            <person name="Ladd B."/>
            <person name="Jarett J.K."/>
            <person name="Geller-Mcgrath D.E."/>
            <person name="Sieber C.M.K."/>
            <person name="Emerson J.B."/>
            <person name="Anantharaman K."/>
            <person name="Thomas B.C."/>
            <person name="Malmstrom R."/>
            <person name="Stieglmeier M."/>
            <person name="Klingl A."/>
            <person name="Woyke T."/>
            <person name="Ryan C.M."/>
            <person name="Banfield J.F."/>
        </authorList>
    </citation>
    <scope>NUCLEOTIDE SEQUENCE [LARGE SCALE GENOMIC DNA]</scope>
</reference>
<dbReference type="GO" id="GO:0009341">
    <property type="term" value="C:beta-galactosidase complex"/>
    <property type="evidence" value="ECO:0007669"/>
    <property type="project" value="InterPro"/>
</dbReference>
<name>A0A2M7XHA5_9BACT</name>
<sequence length="333" mass="39936">MYFMRRRIFQKILFSLIALFLFFSFLIILLEFIIPSKQDITFGVTFSPSYATYLGLDWKEIFQASLDELKVRHFRIPVYWSSIEPSQGKFIWDDLDWMIEQADASGAKIFLAIGRKVPRWPECYTPDWAKNLSTDEQEQALLFMLEQVIERYQSHPSIEQWQVENEPFLNYGECPSPNHNLLQKEISTVRKLDNRPIILTVSGELEPWNRSIRHADILGISIYRQVYRQGIGYFSYPIPASFYRLRSMILSAIYNRPIIVSELQMEPWFFKSFDQFSLEERRKLFTVSEFEKRIEYVQRTGFSQVYLWGVEWWYAEKKWQDESLWNYAKTLFP</sequence>
<dbReference type="EMBL" id="PFWS01000038">
    <property type="protein sequence ID" value="PJA47242.1"/>
    <property type="molecule type" value="Genomic_DNA"/>
</dbReference>
<dbReference type="AlphaFoldDB" id="A0A2M7XHA5"/>
<dbReference type="GO" id="GO:0004565">
    <property type="term" value="F:beta-galactosidase activity"/>
    <property type="evidence" value="ECO:0007669"/>
    <property type="project" value="InterPro"/>
</dbReference>
<evidence type="ECO:0000313" key="6">
    <source>
        <dbReference type="Proteomes" id="UP000229749"/>
    </source>
</evidence>
<dbReference type="Gene3D" id="3.20.20.80">
    <property type="entry name" value="Glycosidases"/>
    <property type="match status" value="1"/>
</dbReference>
<evidence type="ECO:0000256" key="1">
    <source>
        <dbReference type="ARBA" id="ARBA00022801"/>
    </source>
</evidence>
<comment type="caution">
    <text evidence="5">The sequence shown here is derived from an EMBL/GenBank/DDBJ whole genome shotgun (WGS) entry which is preliminary data.</text>
</comment>
<accession>A0A2M7XHA5</accession>
<protein>
    <recommendedName>
        <fullName evidence="4">Glycoside hydrolase family 42 N-terminal domain-containing protein</fullName>
    </recommendedName>
</protein>
<keyword evidence="3" id="KW-1133">Transmembrane helix</keyword>
<feature type="transmembrane region" description="Helical" evidence="3">
    <location>
        <begin position="12"/>
        <end position="34"/>
    </location>
</feature>
<evidence type="ECO:0000313" key="5">
    <source>
        <dbReference type="EMBL" id="PJA47242.1"/>
    </source>
</evidence>
<dbReference type="Proteomes" id="UP000229749">
    <property type="component" value="Unassembled WGS sequence"/>
</dbReference>
<keyword evidence="3" id="KW-0812">Transmembrane</keyword>
<proteinExistence type="predicted"/>
<keyword evidence="3" id="KW-0472">Membrane</keyword>
<evidence type="ECO:0000256" key="2">
    <source>
        <dbReference type="ARBA" id="ARBA00023295"/>
    </source>
</evidence>
<gene>
    <name evidence="5" type="ORF">CO172_02530</name>
</gene>
<dbReference type="SUPFAM" id="SSF51445">
    <property type="entry name" value="(Trans)glycosidases"/>
    <property type="match status" value="1"/>
</dbReference>
<keyword evidence="2" id="KW-0326">Glycosidase</keyword>
<dbReference type="InterPro" id="IPR013529">
    <property type="entry name" value="Glyco_hydro_42_N"/>
</dbReference>